<accession>A0A5N6NP60</accession>
<dbReference type="Pfam" id="PF00176">
    <property type="entry name" value="SNF2-rel_dom"/>
    <property type="match status" value="1"/>
</dbReference>
<reference evidence="10 11" key="1">
    <citation type="submission" date="2019-05" db="EMBL/GenBank/DDBJ databases">
        <title>Mikania micrantha, genome provides insights into the molecular mechanism of rapid growth.</title>
        <authorList>
            <person name="Liu B."/>
        </authorList>
    </citation>
    <scope>NUCLEOTIDE SEQUENCE [LARGE SCALE GENOMIC DNA]</scope>
    <source>
        <strain evidence="10">NLD-2019</strain>
        <tissue evidence="10">Leaf</tissue>
    </source>
</reference>
<evidence type="ECO:0000313" key="10">
    <source>
        <dbReference type="EMBL" id="KAD4982634.1"/>
    </source>
</evidence>
<feature type="compositionally biased region" description="Acidic residues" evidence="7">
    <location>
        <begin position="62"/>
        <end position="73"/>
    </location>
</feature>
<sequence length="1085" mass="123878">MNTFNLPVAKRTRSQRQLLDQGFNGGINSGFCGSASKKSRKRNRVTGFAQAGIKQEDHEVIYLDDDDDDDDDGGGGGDGECKINNRASETNTPCEPDDKIKGYGSASPFKTGKHLYFVYSDSDEDDTVVNLEEEEDADEDLQTSSKLHHGNQNQNSTEAVLCLSTEDESSSESEKDDLGLLFSLLNKRQSSLENEINHLEQKMKMKNNCESPTDESSDNNVHEKTVDEPKEEDSDMDDEPFVIFEESMKLHQPTQNSKEKICSEKHPSGRKTDLKKTDQKPTDESSEIKVSEKPNAECKIKDCYMKVDKTNRVKDKKSKMGGKRDYNGRLDDILDSIISNESVHCKKENDCLPLKFRFDDSDDESSKKTDESNGEDLFLEMEFAFNCDEIGSYKIPKDENIETDEYYDDFDPCERGVHNDIYLEEQTGLRCCLCGAVLLESRYVLQKLATYAPDRSRRSHRFDEQQFLSYDDPYSMDSVLNRYDICKQTKGTVWELIPSNIRAHMYPHQQEGFEFLWKNLVGSIELPRLQALGPCGRGGRGGGCIISHAPGTGKTFLTIVFMESFLKKFPKCCPVIVAPASMLLTWEAEFKKWQVGFSFINLQNAETLRKEKIIGSSRRNKDYIRALKIQSWINGGGVLGVSYNLFEKLTRISYKKNTDNEKLTTCLMDMPGLVVLDEGHTPRNQNSKIWNTLLKLKTKNRVILSGTPFQNNFRELFNTLRIVRPESAKSILKEKLFADMIQKKNMKKCRNRSTSEDIEKLKEIISPFVHVHKGHILESKLPGLKQSVILLNPSSYQNKFIKNLGVSASTFEYEHKVALLSVHPSLILHCFLSKNEENTINKQELEDRKLQPKFGVKTRFIMELIRLSLSLNEKVLIFSQYIHPSELLQDQIACTFGWDIEQQVTLIKGNISQTRRQYIINAFNDPKSELKVLLASTKCCSEGIHLYGASRVVLLDVVWNPSVERQAISRAYRLGQKKVVYTYHLMAAGTTEEEKYDRQVEKGRLAEMVFSSASIADGEPKNKVNVDDKILQEMMENKELKDIFNKIRKILTQDSVFDHSKVLEIVGYQQLEDMYGDQVSWKSNK</sequence>
<keyword evidence="4" id="KW-0347">Helicase</keyword>
<evidence type="ECO:0000313" key="11">
    <source>
        <dbReference type="Proteomes" id="UP000326396"/>
    </source>
</evidence>
<evidence type="ECO:0000256" key="5">
    <source>
        <dbReference type="ARBA" id="ARBA00022840"/>
    </source>
</evidence>
<name>A0A5N6NP60_9ASTR</name>
<dbReference type="AlphaFoldDB" id="A0A5N6NP60"/>
<feature type="region of interest" description="Disordered" evidence="7">
    <location>
        <begin position="195"/>
        <end position="292"/>
    </location>
</feature>
<evidence type="ECO:0000256" key="6">
    <source>
        <dbReference type="ARBA" id="ARBA00023242"/>
    </source>
</evidence>
<feature type="region of interest" description="Disordered" evidence="7">
    <location>
        <begin position="126"/>
        <end position="176"/>
    </location>
</feature>
<dbReference type="OrthoDB" id="2020972at2759"/>
<dbReference type="CDD" id="cd18793">
    <property type="entry name" value="SF2_C_SNF"/>
    <property type="match status" value="1"/>
</dbReference>
<dbReference type="EMBL" id="SZYD01000010">
    <property type="protein sequence ID" value="KAD4982634.1"/>
    <property type="molecule type" value="Genomic_DNA"/>
</dbReference>
<dbReference type="SMART" id="SM00490">
    <property type="entry name" value="HELICc"/>
    <property type="match status" value="1"/>
</dbReference>
<evidence type="ECO:0000256" key="3">
    <source>
        <dbReference type="ARBA" id="ARBA00022801"/>
    </source>
</evidence>
<evidence type="ECO:0000256" key="7">
    <source>
        <dbReference type="SAM" id="MobiDB-lite"/>
    </source>
</evidence>
<dbReference type="InterPro" id="IPR014001">
    <property type="entry name" value="Helicase_ATP-bd"/>
</dbReference>
<evidence type="ECO:0000256" key="4">
    <source>
        <dbReference type="ARBA" id="ARBA00022806"/>
    </source>
</evidence>
<dbReference type="InterPro" id="IPR000330">
    <property type="entry name" value="SNF2_N"/>
</dbReference>
<dbReference type="PANTHER" id="PTHR45821">
    <property type="entry name" value="SNF2 DOMAIN-CONTAINING PROTEIN CLASSY 2-RELATED"/>
    <property type="match status" value="1"/>
</dbReference>
<dbReference type="PANTHER" id="PTHR45821:SF25">
    <property type="entry name" value="HELICASE ATP-BINDING DOMAIN-CONTAINING PROTEIN"/>
    <property type="match status" value="1"/>
</dbReference>
<keyword evidence="5" id="KW-0067">ATP-binding</keyword>
<dbReference type="InterPro" id="IPR027417">
    <property type="entry name" value="P-loop_NTPase"/>
</dbReference>
<dbReference type="GO" id="GO:0005634">
    <property type="term" value="C:nucleus"/>
    <property type="evidence" value="ECO:0007669"/>
    <property type="project" value="UniProtKB-SubCell"/>
</dbReference>
<dbReference type="InterPro" id="IPR001650">
    <property type="entry name" value="Helicase_C-like"/>
</dbReference>
<dbReference type="SUPFAM" id="SSF52540">
    <property type="entry name" value="P-loop containing nucleoside triphosphate hydrolases"/>
    <property type="match status" value="2"/>
</dbReference>
<keyword evidence="2" id="KW-0547">Nucleotide-binding</keyword>
<dbReference type="Gene3D" id="3.40.50.300">
    <property type="entry name" value="P-loop containing nucleotide triphosphate hydrolases"/>
    <property type="match status" value="1"/>
</dbReference>
<dbReference type="GO" id="GO:0005524">
    <property type="term" value="F:ATP binding"/>
    <property type="evidence" value="ECO:0007669"/>
    <property type="project" value="UniProtKB-KW"/>
</dbReference>
<comment type="caution">
    <text evidence="10">The sequence shown here is derived from an EMBL/GenBank/DDBJ whole genome shotgun (WGS) entry which is preliminary data.</text>
</comment>
<dbReference type="PROSITE" id="PS51194">
    <property type="entry name" value="HELICASE_CTER"/>
    <property type="match status" value="1"/>
</dbReference>
<proteinExistence type="predicted"/>
<dbReference type="GO" id="GO:0004386">
    <property type="term" value="F:helicase activity"/>
    <property type="evidence" value="ECO:0007669"/>
    <property type="project" value="UniProtKB-KW"/>
</dbReference>
<evidence type="ECO:0008006" key="12">
    <source>
        <dbReference type="Google" id="ProtNLM"/>
    </source>
</evidence>
<dbReference type="InterPro" id="IPR038718">
    <property type="entry name" value="SNF2-like_sf"/>
</dbReference>
<evidence type="ECO:0000256" key="2">
    <source>
        <dbReference type="ARBA" id="ARBA00022741"/>
    </source>
</evidence>
<dbReference type="PROSITE" id="PS51192">
    <property type="entry name" value="HELICASE_ATP_BIND_1"/>
    <property type="match status" value="1"/>
</dbReference>
<dbReference type="SMART" id="SM00487">
    <property type="entry name" value="DEXDc"/>
    <property type="match status" value="1"/>
</dbReference>
<dbReference type="InterPro" id="IPR044567">
    <property type="entry name" value="CLSY/DRD1"/>
</dbReference>
<dbReference type="GO" id="GO:0016787">
    <property type="term" value="F:hydrolase activity"/>
    <property type="evidence" value="ECO:0007669"/>
    <property type="project" value="UniProtKB-KW"/>
</dbReference>
<dbReference type="InterPro" id="IPR049730">
    <property type="entry name" value="SNF2/RAD54-like_C"/>
</dbReference>
<keyword evidence="6" id="KW-0539">Nucleus</keyword>
<keyword evidence="11" id="KW-1185">Reference proteome</keyword>
<dbReference type="Gene3D" id="3.40.50.10810">
    <property type="entry name" value="Tandem AAA-ATPase domain"/>
    <property type="match status" value="1"/>
</dbReference>
<dbReference type="GO" id="GO:0080188">
    <property type="term" value="P:gene silencing by siRNA-directed DNA methylation"/>
    <property type="evidence" value="ECO:0007669"/>
    <property type="project" value="InterPro"/>
</dbReference>
<feature type="domain" description="Helicase C-terminal" evidence="9">
    <location>
        <begin position="863"/>
        <end position="1016"/>
    </location>
</feature>
<gene>
    <name evidence="10" type="ORF">E3N88_19305</name>
</gene>
<feature type="region of interest" description="Disordered" evidence="7">
    <location>
        <begin position="57"/>
        <end position="110"/>
    </location>
</feature>
<comment type="subcellular location">
    <subcellularLocation>
        <location evidence="1">Nucleus</location>
    </subcellularLocation>
</comment>
<feature type="compositionally biased region" description="Polar residues" evidence="7">
    <location>
        <begin position="142"/>
        <end position="158"/>
    </location>
</feature>
<dbReference type="Pfam" id="PF00271">
    <property type="entry name" value="Helicase_C"/>
    <property type="match status" value="1"/>
</dbReference>
<feature type="domain" description="Helicase ATP-binding" evidence="8">
    <location>
        <begin position="535"/>
        <end position="726"/>
    </location>
</feature>
<evidence type="ECO:0000256" key="1">
    <source>
        <dbReference type="ARBA" id="ARBA00004123"/>
    </source>
</evidence>
<feature type="compositionally biased region" description="Acidic residues" evidence="7">
    <location>
        <begin position="229"/>
        <end position="240"/>
    </location>
</feature>
<evidence type="ECO:0000259" key="9">
    <source>
        <dbReference type="PROSITE" id="PS51194"/>
    </source>
</evidence>
<organism evidence="10 11">
    <name type="scientific">Mikania micrantha</name>
    <name type="common">bitter vine</name>
    <dbReference type="NCBI Taxonomy" id="192012"/>
    <lineage>
        <taxon>Eukaryota</taxon>
        <taxon>Viridiplantae</taxon>
        <taxon>Streptophyta</taxon>
        <taxon>Embryophyta</taxon>
        <taxon>Tracheophyta</taxon>
        <taxon>Spermatophyta</taxon>
        <taxon>Magnoliopsida</taxon>
        <taxon>eudicotyledons</taxon>
        <taxon>Gunneridae</taxon>
        <taxon>Pentapetalae</taxon>
        <taxon>asterids</taxon>
        <taxon>campanulids</taxon>
        <taxon>Asterales</taxon>
        <taxon>Asteraceae</taxon>
        <taxon>Asteroideae</taxon>
        <taxon>Heliantheae alliance</taxon>
        <taxon>Eupatorieae</taxon>
        <taxon>Mikania</taxon>
    </lineage>
</organism>
<evidence type="ECO:0000259" key="8">
    <source>
        <dbReference type="PROSITE" id="PS51192"/>
    </source>
</evidence>
<keyword evidence="3" id="KW-0378">Hydrolase</keyword>
<dbReference type="Proteomes" id="UP000326396">
    <property type="component" value="Linkage Group LG18"/>
</dbReference>
<feature type="compositionally biased region" description="Basic and acidic residues" evidence="7">
    <location>
        <begin position="257"/>
        <end position="292"/>
    </location>
</feature>
<protein>
    <recommendedName>
        <fullName evidence="12">Helicase ATP-binding domain-containing protein</fullName>
    </recommendedName>
</protein>
<feature type="compositionally biased region" description="Acidic residues" evidence="7">
    <location>
        <begin position="126"/>
        <end position="141"/>
    </location>
</feature>